<dbReference type="SUPFAM" id="SSF101936">
    <property type="entry name" value="DNA-binding pseudobarrel domain"/>
    <property type="match status" value="1"/>
</dbReference>
<keyword evidence="6 7" id="KW-0927">Auxin signaling pathway</keyword>
<dbReference type="Proteomes" id="UP001604277">
    <property type="component" value="Unassembled WGS sequence"/>
</dbReference>
<proteinExistence type="inferred from homology"/>
<keyword evidence="7" id="KW-0678">Repressor</keyword>
<comment type="subunit">
    <text evidence="7">Homodimers and heterodimers.</text>
</comment>
<keyword evidence="3" id="KW-0238">DNA-binding</keyword>
<comment type="similarity">
    <text evidence="7">Belongs to the Aux/IAA family.</text>
</comment>
<evidence type="ECO:0000256" key="6">
    <source>
        <dbReference type="ARBA" id="ARBA00023294"/>
    </source>
</evidence>
<evidence type="ECO:0000256" key="7">
    <source>
        <dbReference type="RuleBase" id="RU004549"/>
    </source>
</evidence>
<reference evidence="11" key="1">
    <citation type="submission" date="2024-07" db="EMBL/GenBank/DDBJ databases">
        <title>Two chromosome-level genome assemblies of Korean endemic species Abeliophyllum distichum and Forsythia ovata (Oleaceae).</title>
        <authorList>
            <person name="Jang H."/>
        </authorList>
    </citation>
    <scope>NUCLEOTIDE SEQUENCE [LARGE SCALE GENOMIC DNA]</scope>
</reference>
<dbReference type="InterPro" id="IPR053793">
    <property type="entry name" value="PB1-like"/>
</dbReference>
<dbReference type="PROSITE" id="PS51745">
    <property type="entry name" value="PB1"/>
    <property type="match status" value="1"/>
</dbReference>
<dbReference type="InterPro" id="IPR015300">
    <property type="entry name" value="DNA-bd_pseudobarrel_sf"/>
</dbReference>
<dbReference type="GO" id="GO:0009734">
    <property type="term" value="P:auxin-activated signaling pathway"/>
    <property type="evidence" value="ECO:0007669"/>
    <property type="project" value="UniProtKB-UniRule"/>
</dbReference>
<feature type="region of interest" description="Disordered" evidence="8">
    <location>
        <begin position="503"/>
        <end position="535"/>
    </location>
</feature>
<sequence>MAASEVSIDGGSKSLVPEEITGAGKVDAQTALYTELWRACAGPLVTVPREHELVFYFPQGHLEQVEASTNQSLDQQMPVYNNLPPKILCRVATVLLKAEPDTDEVYAHVTLLPETNQDENAVKQEPLPPPPPQFRMHSFCKTLTASDTSTHGGFSVLRRHADECLPPLVRWDETSTIPRPESVSPWKIEPALTAAALNPLPVSRPKRPRSNILPLSPDSSVRTREAPSKITVDPSAASGFPRVLQDQEFSTLRGTFAESYESDSSEKPMLWRPSLDAEKVDVVASTKRYGSDKRFPLGRQESSFMDLLSGCGTQINSSHDFYMPSGDQAGAIAKRRIQEHEGKFNSIGNTSSKVPFGLSLNLMGSSMKTHGQVADTSYQTQGDMRYGGFRQYSMLPDHRGETLPGNWLMPPPISPYPQTPPAPSRELVPKSLFQLQHNAGKPKEGNCKLFGIPLISSSIQMEPLLPPRNASIEPADRMNLGVNSNKSTALESDQLKGSKLVDNQVASSKQEKQCQTYDQVSRDGEDKGRSGSTRSCTKVHKLGITLGRSVDLAKFNNYDELIAELDDLFDCNGELNSRNKNWLVVYTDDEDDMMLVGDDPWDEFCGMVRKILICTKEEVQRMNPGTFNSEGEDYSSVAEGLDANEAKDLPLPSTSSPEDC</sequence>
<keyword evidence="4 7" id="KW-0804">Transcription</keyword>
<feature type="region of interest" description="Disordered" evidence="8">
    <location>
        <begin position="200"/>
        <end position="234"/>
    </location>
</feature>
<dbReference type="SUPFAM" id="SSF54277">
    <property type="entry name" value="CAD &amp; PB1 domains"/>
    <property type="match status" value="1"/>
</dbReference>
<feature type="compositionally biased region" description="Polar residues" evidence="8">
    <location>
        <begin position="504"/>
        <end position="519"/>
    </location>
</feature>
<dbReference type="Gene3D" id="3.10.20.90">
    <property type="entry name" value="Phosphatidylinositol 3-kinase Catalytic Subunit, Chain A, domain 1"/>
    <property type="match status" value="1"/>
</dbReference>
<evidence type="ECO:0000256" key="2">
    <source>
        <dbReference type="ARBA" id="ARBA00023015"/>
    </source>
</evidence>
<accession>A0ABD1PH95</accession>
<dbReference type="PANTHER" id="PTHR31384:SF79">
    <property type="entry name" value="AUXIN RESPONSE FACTOR 2"/>
    <property type="match status" value="1"/>
</dbReference>
<evidence type="ECO:0000256" key="8">
    <source>
        <dbReference type="SAM" id="MobiDB-lite"/>
    </source>
</evidence>
<dbReference type="GO" id="GO:0005634">
    <property type="term" value="C:nucleus"/>
    <property type="evidence" value="ECO:0007669"/>
    <property type="project" value="UniProtKB-SubCell"/>
</dbReference>
<evidence type="ECO:0000256" key="3">
    <source>
        <dbReference type="ARBA" id="ARBA00023125"/>
    </source>
</evidence>
<feature type="domain" description="PB1" evidence="9">
    <location>
        <begin position="534"/>
        <end position="616"/>
    </location>
</feature>
<dbReference type="Gene3D" id="2.40.330.10">
    <property type="entry name" value="DNA-binding pseudobarrel domain"/>
    <property type="match status" value="1"/>
</dbReference>
<evidence type="ECO:0000256" key="5">
    <source>
        <dbReference type="ARBA" id="ARBA00023242"/>
    </source>
</evidence>
<dbReference type="InterPro" id="IPR033389">
    <property type="entry name" value="AUX/IAA_dom"/>
</dbReference>
<gene>
    <name evidence="10" type="ORF">Fot_54249</name>
</gene>
<keyword evidence="5 7" id="KW-0539">Nucleus</keyword>
<feature type="compositionally biased region" description="Basic and acidic residues" evidence="8">
    <location>
        <begin position="520"/>
        <end position="529"/>
    </location>
</feature>
<name>A0ABD1PH95_9LAMI</name>
<keyword evidence="11" id="KW-1185">Reference proteome</keyword>
<dbReference type="FunFam" id="3.10.20.90:FF:000047">
    <property type="entry name" value="Auxin response factor"/>
    <property type="match status" value="1"/>
</dbReference>
<evidence type="ECO:0000256" key="1">
    <source>
        <dbReference type="ARBA" id="ARBA00004123"/>
    </source>
</evidence>
<evidence type="ECO:0000259" key="9">
    <source>
        <dbReference type="PROSITE" id="PS51745"/>
    </source>
</evidence>
<dbReference type="GO" id="GO:0003677">
    <property type="term" value="F:DNA binding"/>
    <property type="evidence" value="ECO:0007669"/>
    <property type="project" value="UniProtKB-KW"/>
</dbReference>
<organism evidence="10 11">
    <name type="scientific">Forsythia ovata</name>
    <dbReference type="NCBI Taxonomy" id="205694"/>
    <lineage>
        <taxon>Eukaryota</taxon>
        <taxon>Viridiplantae</taxon>
        <taxon>Streptophyta</taxon>
        <taxon>Embryophyta</taxon>
        <taxon>Tracheophyta</taxon>
        <taxon>Spermatophyta</taxon>
        <taxon>Magnoliopsida</taxon>
        <taxon>eudicotyledons</taxon>
        <taxon>Gunneridae</taxon>
        <taxon>Pentapetalae</taxon>
        <taxon>asterids</taxon>
        <taxon>lamiids</taxon>
        <taxon>Lamiales</taxon>
        <taxon>Oleaceae</taxon>
        <taxon>Forsythieae</taxon>
        <taxon>Forsythia</taxon>
    </lineage>
</organism>
<dbReference type="Pfam" id="PF02309">
    <property type="entry name" value="AUX_IAA"/>
    <property type="match status" value="1"/>
</dbReference>
<dbReference type="EMBL" id="JBFOLJ010000020">
    <property type="protein sequence ID" value="KAL2463012.1"/>
    <property type="molecule type" value="Genomic_DNA"/>
</dbReference>
<dbReference type="AlphaFoldDB" id="A0ABD1PH95"/>
<dbReference type="InterPro" id="IPR044835">
    <property type="entry name" value="ARF_plant"/>
</dbReference>
<comment type="function">
    <text evidence="7">Aux/IAA proteins are short-lived transcriptional factors that function as repressors of early auxin response genes at low auxin concentrations.</text>
</comment>
<comment type="subcellular location">
    <subcellularLocation>
        <location evidence="1 7">Nucleus</location>
    </subcellularLocation>
</comment>
<evidence type="ECO:0000256" key="4">
    <source>
        <dbReference type="ARBA" id="ARBA00023163"/>
    </source>
</evidence>
<evidence type="ECO:0000313" key="10">
    <source>
        <dbReference type="EMBL" id="KAL2463012.1"/>
    </source>
</evidence>
<feature type="region of interest" description="Disordered" evidence="8">
    <location>
        <begin position="624"/>
        <end position="660"/>
    </location>
</feature>
<keyword evidence="2 7" id="KW-0805">Transcription regulation</keyword>
<evidence type="ECO:0000313" key="11">
    <source>
        <dbReference type="Proteomes" id="UP001604277"/>
    </source>
</evidence>
<protein>
    <recommendedName>
        <fullName evidence="7">Auxin-responsive protein</fullName>
    </recommendedName>
</protein>
<comment type="caution">
    <text evidence="10">The sequence shown here is derived from an EMBL/GenBank/DDBJ whole genome shotgun (WGS) entry which is preliminary data.</text>
</comment>
<dbReference type="PANTHER" id="PTHR31384">
    <property type="entry name" value="AUXIN RESPONSE FACTOR 4-RELATED"/>
    <property type="match status" value="1"/>
</dbReference>